<dbReference type="SUPFAM" id="SSF54452">
    <property type="entry name" value="MHC antigen-recognition domain"/>
    <property type="match status" value="1"/>
</dbReference>
<evidence type="ECO:0000256" key="2">
    <source>
        <dbReference type="SAM" id="Phobius"/>
    </source>
</evidence>
<dbReference type="InterPro" id="IPR011161">
    <property type="entry name" value="MHC_I-like_Ag-recog"/>
</dbReference>
<feature type="signal peptide" evidence="3">
    <location>
        <begin position="1"/>
        <end position="16"/>
    </location>
</feature>
<feature type="transmembrane region" description="Helical" evidence="2">
    <location>
        <begin position="73"/>
        <end position="92"/>
    </location>
</feature>
<keyword evidence="2" id="KW-1133">Transmembrane helix</keyword>
<accession>A0A9J8DB22</accession>
<reference evidence="5" key="2">
    <citation type="submission" date="2025-09" db="UniProtKB">
        <authorList>
            <consortium name="Ensembl"/>
        </authorList>
    </citation>
    <scope>IDENTIFICATION</scope>
</reference>
<dbReference type="InterPro" id="IPR037055">
    <property type="entry name" value="MHC_I-like_Ag-recog_sf"/>
</dbReference>
<dbReference type="Pfam" id="PF00129">
    <property type="entry name" value="MHC_I"/>
    <property type="match status" value="1"/>
</dbReference>
<name>A0A9J8DB22_CYPCA</name>
<keyword evidence="2" id="KW-0472">Membrane</keyword>
<dbReference type="AlphaFoldDB" id="A0A9J8DB22"/>
<dbReference type="OMA" id="WFVSSRT"/>
<organism evidence="5 6">
    <name type="scientific">Cyprinus carpio carpio</name>
    <dbReference type="NCBI Taxonomy" id="630221"/>
    <lineage>
        <taxon>Eukaryota</taxon>
        <taxon>Metazoa</taxon>
        <taxon>Chordata</taxon>
        <taxon>Craniata</taxon>
        <taxon>Vertebrata</taxon>
        <taxon>Euteleostomi</taxon>
        <taxon>Actinopterygii</taxon>
        <taxon>Neopterygii</taxon>
        <taxon>Teleostei</taxon>
        <taxon>Ostariophysi</taxon>
        <taxon>Cypriniformes</taxon>
        <taxon>Cyprinidae</taxon>
        <taxon>Cyprininae</taxon>
        <taxon>Cyprinus</taxon>
    </lineage>
</organism>
<keyword evidence="1" id="KW-0325">Glycoprotein</keyword>
<evidence type="ECO:0000259" key="4">
    <source>
        <dbReference type="Pfam" id="PF00129"/>
    </source>
</evidence>
<protein>
    <recommendedName>
        <fullName evidence="4">MHC class I-like antigen recognition-like domain-containing protein</fullName>
    </recommendedName>
</protein>
<evidence type="ECO:0000256" key="1">
    <source>
        <dbReference type="ARBA" id="ARBA00023180"/>
    </source>
</evidence>
<evidence type="ECO:0000313" key="6">
    <source>
        <dbReference type="Proteomes" id="UP001108240"/>
    </source>
</evidence>
<keyword evidence="2" id="KW-0812">Transmembrane</keyword>
<sequence length="95" mass="11184">MRLLLILLFGIWVTHTLQYYFTATTGISNFPRLVDVGMLNGEPISMYDSTSQKKVPKQKWMAENLDYEYWNKIYTMTLVLLHVCIYLCANAWQII</sequence>
<keyword evidence="3" id="KW-0732">Signal</keyword>
<evidence type="ECO:0000313" key="5">
    <source>
        <dbReference type="Ensembl" id="ENSCCRP00000178908.1"/>
    </source>
</evidence>
<feature type="chain" id="PRO_5039946878" description="MHC class I-like antigen recognition-like domain-containing protein" evidence="3">
    <location>
        <begin position="17"/>
        <end position="95"/>
    </location>
</feature>
<reference evidence="5" key="1">
    <citation type="submission" date="2025-08" db="UniProtKB">
        <authorList>
            <consortium name="Ensembl"/>
        </authorList>
    </citation>
    <scope>IDENTIFICATION</scope>
</reference>
<evidence type="ECO:0000256" key="3">
    <source>
        <dbReference type="SAM" id="SignalP"/>
    </source>
</evidence>
<keyword evidence="6" id="KW-1185">Reference proteome</keyword>
<dbReference type="GeneTree" id="ENSGT00980000199030"/>
<feature type="domain" description="MHC class I-like antigen recognition-like" evidence="4">
    <location>
        <begin position="14"/>
        <end position="72"/>
    </location>
</feature>
<dbReference type="Gene3D" id="3.30.500.10">
    <property type="entry name" value="MHC class I-like antigen recognition-like"/>
    <property type="match status" value="1"/>
</dbReference>
<dbReference type="Proteomes" id="UP001108240">
    <property type="component" value="Unplaced"/>
</dbReference>
<dbReference type="InterPro" id="IPR011162">
    <property type="entry name" value="MHC_I/II-like_Ag-recog"/>
</dbReference>
<proteinExistence type="predicted"/>
<dbReference type="Ensembl" id="ENSCCRT00000172871.1">
    <property type="protein sequence ID" value="ENSCCRP00000178908.1"/>
    <property type="gene ID" value="ENSCCRG00000078468.1"/>
</dbReference>